<organism evidence="3 4">
    <name type="scientific">Thelonectria olida</name>
    <dbReference type="NCBI Taxonomy" id="1576542"/>
    <lineage>
        <taxon>Eukaryota</taxon>
        <taxon>Fungi</taxon>
        <taxon>Dikarya</taxon>
        <taxon>Ascomycota</taxon>
        <taxon>Pezizomycotina</taxon>
        <taxon>Sordariomycetes</taxon>
        <taxon>Hypocreomycetidae</taxon>
        <taxon>Hypocreales</taxon>
        <taxon>Nectriaceae</taxon>
        <taxon>Thelonectria</taxon>
    </lineage>
</organism>
<dbReference type="Gene3D" id="3.40.50.720">
    <property type="entry name" value="NAD(P)-binding Rossmann-like Domain"/>
    <property type="match status" value="1"/>
</dbReference>
<dbReference type="GO" id="GO:0005739">
    <property type="term" value="C:mitochondrion"/>
    <property type="evidence" value="ECO:0007669"/>
    <property type="project" value="TreeGrafter"/>
</dbReference>
<dbReference type="InterPro" id="IPR036291">
    <property type="entry name" value="NAD(P)-bd_dom_sf"/>
</dbReference>
<feature type="domain" description="Saccharopine dehydrogenase NADP binding" evidence="2">
    <location>
        <begin position="13"/>
        <end position="142"/>
    </location>
</feature>
<dbReference type="InterPro" id="IPR051276">
    <property type="entry name" value="Saccharopine_DH-like_oxidrdct"/>
</dbReference>
<dbReference type="OrthoDB" id="10268090at2759"/>
<dbReference type="PANTHER" id="PTHR12286:SF5">
    <property type="entry name" value="SACCHAROPINE DEHYDROGENASE-LIKE OXIDOREDUCTASE"/>
    <property type="match status" value="1"/>
</dbReference>
<evidence type="ECO:0000313" key="3">
    <source>
        <dbReference type="EMBL" id="KAH6888642.1"/>
    </source>
</evidence>
<protein>
    <submittedName>
        <fullName evidence="3">Saccharopine dehydrogenase-domain-containing protein</fullName>
    </submittedName>
</protein>
<proteinExistence type="inferred from homology"/>
<dbReference type="Proteomes" id="UP000777438">
    <property type="component" value="Unassembled WGS sequence"/>
</dbReference>
<evidence type="ECO:0000256" key="1">
    <source>
        <dbReference type="ARBA" id="ARBA00038048"/>
    </source>
</evidence>
<sequence length="422" mass="46176">MPLIKNHDRQYDIVVFGATGYTGKLLAEYITKNLPTDLKWAVAGRSQAKLQDVVEECKKLDSDRTAPATEIASLNAEDLDALAKKTCVLLSTVGPYAKYGEHAFKACAENGTHYVDVTGEVPWVKEMIKKYEKKAQETGAILIPQAGVESAPPDLSTWAMAKAIRTELGVPTKDVKFCIHNISSTPSGGSHITGLGLFDIYSFQEIQAATRPYALSPIPHPEPSKVPDTFAEKIFGVRTVPNLGTLTTSPIGSSDAAIVERTWGLLQQTPSRKDQAYGPKFTFVEYLKTRNWLTGACIHWVLMAGLVVIANVSPFRNLLKKLVFQPGEGAKREDTLNEEIEYRGVAYPDSDKATGKVAFCRTYHRGGMYYLTGKLMAEVAMTILEDDTELGGGIYTPACLGQGLIDRFDKAGLKFEVSLIDA</sequence>
<comment type="caution">
    <text evidence="3">The sequence shown here is derived from an EMBL/GenBank/DDBJ whole genome shotgun (WGS) entry which is preliminary data.</text>
</comment>
<keyword evidence="4" id="KW-1185">Reference proteome</keyword>
<dbReference type="Pfam" id="PF03435">
    <property type="entry name" value="Sacchrp_dh_NADP"/>
    <property type="match status" value="1"/>
</dbReference>
<dbReference type="PANTHER" id="PTHR12286">
    <property type="entry name" value="SACCHAROPINE DEHYDROGENASE-LIKE OXIDOREDUCTASE"/>
    <property type="match status" value="1"/>
</dbReference>
<accession>A0A9P8W2T1</accession>
<gene>
    <name evidence="3" type="ORF">B0T10DRAFT_488611</name>
</gene>
<name>A0A9P8W2T1_9HYPO</name>
<dbReference type="EMBL" id="JAGPYM010000012">
    <property type="protein sequence ID" value="KAH6888642.1"/>
    <property type="molecule type" value="Genomic_DNA"/>
</dbReference>
<dbReference type="GO" id="GO:0005811">
    <property type="term" value="C:lipid droplet"/>
    <property type="evidence" value="ECO:0007669"/>
    <property type="project" value="TreeGrafter"/>
</dbReference>
<comment type="similarity">
    <text evidence="1">Belongs to the saccharopine dehydrogenase family.</text>
</comment>
<dbReference type="GO" id="GO:0009247">
    <property type="term" value="P:glycolipid biosynthetic process"/>
    <property type="evidence" value="ECO:0007669"/>
    <property type="project" value="TreeGrafter"/>
</dbReference>
<dbReference type="GO" id="GO:0005886">
    <property type="term" value="C:plasma membrane"/>
    <property type="evidence" value="ECO:0007669"/>
    <property type="project" value="TreeGrafter"/>
</dbReference>
<dbReference type="SUPFAM" id="SSF51735">
    <property type="entry name" value="NAD(P)-binding Rossmann-fold domains"/>
    <property type="match status" value="1"/>
</dbReference>
<dbReference type="InterPro" id="IPR005097">
    <property type="entry name" value="Sacchrp_dh_NADP-bd"/>
</dbReference>
<evidence type="ECO:0000313" key="4">
    <source>
        <dbReference type="Proteomes" id="UP000777438"/>
    </source>
</evidence>
<dbReference type="AlphaFoldDB" id="A0A9P8W2T1"/>
<evidence type="ECO:0000259" key="2">
    <source>
        <dbReference type="Pfam" id="PF03435"/>
    </source>
</evidence>
<reference evidence="3 4" key="1">
    <citation type="journal article" date="2021" name="Nat. Commun.">
        <title>Genetic determinants of endophytism in the Arabidopsis root mycobiome.</title>
        <authorList>
            <person name="Mesny F."/>
            <person name="Miyauchi S."/>
            <person name="Thiergart T."/>
            <person name="Pickel B."/>
            <person name="Atanasova L."/>
            <person name="Karlsson M."/>
            <person name="Huettel B."/>
            <person name="Barry K.W."/>
            <person name="Haridas S."/>
            <person name="Chen C."/>
            <person name="Bauer D."/>
            <person name="Andreopoulos W."/>
            <person name="Pangilinan J."/>
            <person name="LaButti K."/>
            <person name="Riley R."/>
            <person name="Lipzen A."/>
            <person name="Clum A."/>
            <person name="Drula E."/>
            <person name="Henrissat B."/>
            <person name="Kohler A."/>
            <person name="Grigoriev I.V."/>
            <person name="Martin F.M."/>
            <person name="Hacquard S."/>
        </authorList>
    </citation>
    <scope>NUCLEOTIDE SEQUENCE [LARGE SCALE GENOMIC DNA]</scope>
    <source>
        <strain evidence="3 4">MPI-CAGE-CH-0241</strain>
    </source>
</reference>